<dbReference type="Pfam" id="PF17122">
    <property type="entry name" value="zf-C3H2C3"/>
    <property type="match status" value="1"/>
</dbReference>
<dbReference type="EMBL" id="NJET01000038">
    <property type="protein sequence ID" value="PHH63988.1"/>
    <property type="molecule type" value="Genomic_DNA"/>
</dbReference>
<dbReference type="InterPro" id="IPR024763">
    <property type="entry name" value="VPS11_C"/>
</dbReference>
<organism evidence="14 15">
    <name type="scientific">Ophiocordyceps australis</name>
    <dbReference type="NCBI Taxonomy" id="1399860"/>
    <lineage>
        <taxon>Eukaryota</taxon>
        <taxon>Fungi</taxon>
        <taxon>Dikarya</taxon>
        <taxon>Ascomycota</taxon>
        <taxon>Pezizomycotina</taxon>
        <taxon>Sordariomycetes</taxon>
        <taxon>Hypocreomycetidae</taxon>
        <taxon>Hypocreales</taxon>
        <taxon>Ophiocordycipitaceae</taxon>
        <taxon>Ophiocordyceps</taxon>
    </lineage>
</organism>
<feature type="domain" description="RING-type" evidence="13">
    <location>
        <begin position="886"/>
        <end position="926"/>
    </location>
</feature>
<dbReference type="PIRSF" id="PIRSF007860">
    <property type="entry name" value="VPS11"/>
    <property type="match status" value="1"/>
</dbReference>
<dbReference type="Gene3D" id="1.25.40.10">
    <property type="entry name" value="Tetratricopeptide repeat domain"/>
    <property type="match status" value="1"/>
</dbReference>
<dbReference type="InterPro" id="IPR057307">
    <property type="entry name" value="PEP5_VPS11_N"/>
</dbReference>
<dbReference type="Pfam" id="PF23341">
    <property type="entry name" value="PEP5_VPS11_N"/>
    <property type="match status" value="1"/>
</dbReference>
<dbReference type="GO" id="GO:0008270">
    <property type="term" value="F:zinc ion binding"/>
    <property type="evidence" value="ECO:0007669"/>
    <property type="project" value="UniProtKB-KW"/>
</dbReference>
<dbReference type="OrthoDB" id="26184at2759"/>
<dbReference type="GO" id="GO:0061630">
    <property type="term" value="F:ubiquitin protein ligase activity"/>
    <property type="evidence" value="ECO:0007669"/>
    <property type="project" value="UniProtKB-EC"/>
</dbReference>
<dbReference type="PROSITE" id="PS50089">
    <property type="entry name" value="ZF_RING_2"/>
    <property type="match status" value="1"/>
</dbReference>
<dbReference type="InterPro" id="IPR000547">
    <property type="entry name" value="Clathrin_H-chain/VPS_repeat"/>
</dbReference>
<dbReference type="InterPro" id="IPR011990">
    <property type="entry name" value="TPR-like_helical_dom_sf"/>
</dbReference>
<evidence type="ECO:0000256" key="8">
    <source>
        <dbReference type="ARBA" id="ARBA00029433"/>
    </source>
</evidence>
<keyword evidence="6 9" id="KW-0653">Protein transport</keyword>
<dbReference type="PROSITE" id="PS50236">
    <property type="entry name" value="CHCR"/>
    <property type="match status" value="1"/>
</dbReference>
<dbReference type="InterPro" id="IPR016024">
    <property type="entry name" value="ARM-type_fold"/>
</dbReference>
<dbReference type="InterPro" id="IPR057308">
    <property type="entry name" value="CHCR_PEP5_VPS11"/>
</dbReference>
<sequence>MAVSWKSFDFFDVTPVSIADEDTRQLLESNEVSSVCAGSDSLFIGASDGTVSIIGKSWKVVKTFQAHEAGRVTHMRQVEGTSVLVTVAEDLSAEPVLKAWALDKLVKKTNMPTCLSTLTIHNGRRQFPISAFASLEDLSQIAVGFGNGAVTLVRGDLIHDLGTKQRIVFESEEPVTGVQLTADEKLTTLFVSTTSRILKLGLSRKGQGLPPKTVEDMGCGVGCMTLDPNTGHVVVAREDAIYTYTLDGRGPPRAYESPKSIIALYRDYVGLACPSSGPNGRDPDAMRRRFGGSATDALFNASSFVLLEPDLRVIAHTETLISPVRFIFQVWGDLFIILQDGKVSRYHERTLQQRLEMIYQRNMFPLAIELAQSSGLGAQQQSIIYRKFGDHLYHKADYDGAMVQYIRAIDTTEPSQVIRKYLDTQRIHNLIQYLEQLHEHRKATADHTTLLLNCYAKLKDIDKLEKFIKSPGDLKFDLDTAIAMCRQGGYYEQAAYLAKRHGETILVVDILIEDSKSYAEALDFIWRQDPETAYSCLQKYARVLIENCPKDTTILFVEYYTGKFRPRRASVNVQDEDAPGTSGFAAGAASAVQNLSSLLPFPYMTSSAGTPPVVSGNTKQDGSDLPLTVKDDVEEAPKYTPPPPRSAFSSFIDHADEFIVFLEACVRDEELKPSDRTDLYTTLFEMYLFKSSEKKEQHQKEEWEAKAKKLIQGEHVPMESSNVLLLSHLSGYRDGAVLVKEKAGLYFDIFRSYTLAKDTRGAMKALRKYGPEEPQLYPAALAYLASDAQVLDEAGPDELADILSRIDKDGLMAPLQVVQTLVGQCGGGVTTMGMVKPYLQETISRERREIVSNRNRIETLRKDTEKRREELAELGSKPAVFQATRCSDCGQGLDLPAVHFLCKHSFHQRCLRGGGGEEGEMECPKCASENDVIRKMREGQRERAEKHDLFKADLEGSKDRFATIADWFSRGVMDAAR</sequence>
<evidence type="ECO:0000256" key="11">
    <source>
        <dbReference type="PROSITE-ProRule" id="PRU01006"/>
    </source>
</evidence>
<dbReference type="GO" id="GO:0006904">
    <property type="term" value="P:vesicle docking involved in exocytosis"/>
    <property type="evidence" value="ECO:0007669"/>
    <property type="project" value="TreeGrafter"/>
</dbReference>
<keyword evidence="5" id="KW-0862">Zinc</keyword>
<comment type="subcellular location">
    <subcellularLocation>
        <location evidence="8">Endomembrane system</location>
        <topology evidence="8">Peripheral membrane protein</topology>
        <orientation evidence="8">Cytoplasmic side</orientation>
    </subcellularLocation>
    <subcellularLocation>
        <location evidence="9">Vacuole membrane</location>
        <topology evidence="9">Peripheral membrane protein</topology>
        <orientation evidence="9">Cytoplasmic side</orientation>
    </subcellularLocation>
</comment>
<keyword evidence="3" id="KW-0479">Metal-binding</keyword>
<dbReference type="GO" id="GO:0030674">
    <property type="term" value="F:protein-macromolecule adaptor activity"/>
    <property type="evidence" value="ECO:0007669"/>
    <property type="project" value="TreeGrafter"/>
</dbReference>
<evidence type="ECO:0000313" key="14">
    <source>
        <dbReference type="EMBL" id="PHH63988.1"/>
    </source>
</evidence>
<keyword evidence="2 9" id="KW-0813">Transport</keyword>
<keyword evidence="15" id="KW-1185">Reference proteome</keyword>
<evidence type="ECO:0000256" key="5">
    <source>
        <dbReference type="ARBA" id="ARBA00022833"/>
    </source>
</evidence>
<dbReference type="Proteomes" id="UP000226192">
    <property type="component" value="Unassembled WGS sequence"/>
</dbReference>
<dbReference type="Gene3D" id="2.130.10.10">
    <property type="entry name" value="YVTN repeat-like/Quinoprotein amine dehydrogenase"/>
    <property type="match status" value="1"/>
</dbReference>
<evidence type="ECO:0000313" key="15">
    <source>
        <dbReference type="Proteomes" id="UP000226192"/>
    </source>
</evidence>
<accession>A0A2C5XIL8</accession>
<dbReference type="InterPro" id="IPR016528">
    <property type="entry name" value="VPS11"/>
</dbReference>
<dbReference type="EC" id="2.3.2.27" evidence="9"/>
<comment type="similarity">
    <text evidence="1 9">Belongs to the VPS11 family.</text>
</comment>
<evidence type="ECO:0000256" key="7">
    <source>
        <dbReference type="ARBA" id="ARBA00023136"/>
    </source>
</evidence>
<dbReference type="SUPFAM" id="SSF50978">
    <property type="entry name" value="WD40 repeat-like"/>
    <property type="match status" value="1"/>
</dbReference>
<dbReference type="AlphaFoldDB" id="A0A2C5XIL8"/>
<evidence type="ECO:0000256" key="6">
    <source>
        <dbReference type="ARBA" id="ARBA00022927"/>
    </source>
</evidence>
<dbReference type="InterPro" id="IPR015943">
    <property type="entry name" value="WD40/YVTN_repeat-like_dom_sf"/>
</dbReference>
<dbReference type="GO" id="GO:0000329">
    <property type="term" value="C:fungal-type vacuole membrane"/>
    <property type="evidence" value="ECO:0007669"/>
    <property type="project" value="UniProtKB-UniRule"/>
</dbReference>
<keyword evidence="12" id="KW-0175">Coiled coil</keyword>
<dbReference type="SUPFAM" id="SSF48371">
    <property type="entry name" value="ARM repeat"/>
    <property type="match status" value="1"/>
</dbReference>
<proteinExistence type="inferred from homology"/>
<dbReference type="SMART" id="SM00299">
    <property type="entry name" value="CLH"/>
    <property type="match status" value="1"/>
</dbReference>
<dbReference type="GO" id="GO:0007033">
    <property type="term" value="P:vacuole organization"/>
    <property type="evidence" value="ECO:0007669"/>
    <property type="project" value="TreeGrafter"/>
</dbReference>
<name>A0A2C5XIL8_9HYPO</name>
<evidence type="ECO:0000256" key="12">
    <source>
        <dbReference type="SAM" id="Coils"/>
    </source>
</evidence>
<feature type="coiled-coil region" evidence="12">
    <location>
        <begin position="843"/>
        <end position="874"/>
    </location>
</feature>
<dbReference type="CDD" id="cd16688">
    <property type="entry name" value="RING-H2_Vps11"/>
    <property type="match status" value="1"/>
</dbReference>
<dbReference type="GO" id="GO:0030897">
    <property type="term" value="C:HOPS complex"/>
    <property type="evidence" value="ECO:0007669"/>
    <property type="project" value="UniProtKB-UniRule"/>
</dbReference>
<dbReference type="Pfam" id="PF23356">
    <property type="entry name" value="TPR_PEP5_VPS11"/>
    <property type="match status" value="2"/>
</dbReference>
<evidence type="ECO:0000256" key="1">
    <source>
        <dbReference type="ARBA" id="ARBA00007070"/>
    </source>
</evidence>
<dbReference type="GO" id="GO:0006886">
    <property type="term" value="P:intracellular protein transport"/>
    <property type="evidence" value="ECO:0007669"/>
    <property type="project" value="UniProtKB-UniRule"/>
</dbReference>
<dbReference type="PANTHER" id="PTHR23323">
    <property type="entry name" value="VACUOLAR PROTEIN SORTING-ASSOCIATED PROTEIN"/>
    <property type="match status" value="1"/>
</dbReference>
<reference evidence="14 15" key="1">
    <citation type="submission" date="2017-06" db="EMBL/GenBank/DDBJ databases">
        <title>Ant-infecting Ophiocordyceps genomes reveal a high diversity of potential behavioral manipulation genes and a possible major role for enterotoxins.</title>
        <authorList>
            <person name="De Bekker C."/>
            <person name="Evans H.C."/>
            <person name="Brachmann A."/>
            <person name="Hughes D.P."/>
        </authorList>
    </citation>
    <scope>NUCLEOTIDE SEQUENCE [LARGE SCALE GENOMIC DNA]</scope>
    <source>
        <strain evidence="14 15">Map64</strain>
    </source>
</reference>
<dbReference type="FunFam" id="1.25.40.10:FF:000440">
    <property type="entry name" value="E3 ubiquitin-protein ligase PEP5"/>
    <property type="match status" value="1"/>
</dbReference>
<evidence type="ECO:0000256" key="10">
    <source>
        <dbReference type="PROSITE-ProRule" id="PRU00175"/>
    </source>
</evidence>
<dbReference type="Pfam" id="PF12451">
    <property type="entry name" value="VPS11_C"/>
    <property type="match status" value="1"/>
</dbReference>
<comment type="catalytic activity">
    <reaction evidence="9">
        <text>S-ubiquitinyl-[E2 ubiquitin-conjugating enzyme]-L-cysteine + [acceptor protein]-L-lysine = [E2 ubiquitin-conjugating enzyme]-L-cysteine + N(6)-ubiquitinyl-[acceptor protein]-L-lysine.</text>
        <dbReference type="EC" id="2.3.2.27"/>
    </reaction>
</comment>
<comment type="subunit">
    <text evidence="9">Component of the homotypic vacuole fusion and vacuole protein sorting (HOPS) complex. Component of the class C core vacuole/endosome tethering (CORVET) complex.</text>
</comment>
<dbReference type="InterPro" id="IPR036322">
    <property type="entry name" value="WD40_repeat_dom_sf"/>
</dbReference>
<dbReference type="GO" id="GO:0007032">
    <property type="term" value="P:endosome organization"/>
    <property type="evidence" value="ECO:0007669"/>
    <property type="project" value="TreeGrafter"/>
</dbReference>
<comment type="caution">
    <text evidence="14">The sequence shown here is derived from an EMBL/GenBank/DDBJ whole genome shotgun (WGS) entry which is preliminary data.</text>
</comment>
<keyword evidence="9" id="KW-0926">Vacuole</keyword>
<feature type="repeat" description="CHCR" evidence="11">
    <location>
        <begin position="405"/>
        <end position="553"/>
    </location>
</feature>
<evidence type="ECO:0000256" key="4">
    <source>
        <dbReference type="ARBA" id="ARBA00022771"/>
    </source>
</evidence>
<keyword evidence="9" id="KW-0808">Transferase</keyword>
<keyword evidence="4 10" id="KW-0863">Zinc-finger</keyword>
<evidence type="ECO:0000256" key="9">
    <source>
        <dbReference type="PIRNR" id="PIRNR007860"/>
    </source>
</evidence>
<dbReference type="PANTHER" id="PTHR23323:SF24">
    <property type="entry name" value="VACUOLAR PROTEIN SORTING-ASSOCIATED PROTEIN 11 HOMOLOG"/>
    <property type="match status" value="1"/>
</dbReference>
<keyword evidence="9" id="KW-0833">Ubl conjugation pathway</keyword>
<evidence type="ECO:0000256" key="3">
    <source>
        <dbReference type="ARBA" id="ARBA00022723"/>
    </source>
</evidence>
<keyword evidence="7 9" id="KW-0472">Membrane</keyword>
<evidence type="ECO:0000256" key="2">
    <source>
        <dbReference type="ARBA" id="ARBA00022448"/>
    </source>
</evidence>
<evidence type="ECO:0000259" key="13">
    <source>
        <dbReference type="PROSITE" id="PS50089"/>
    </source>
</evidence>
<dbReference type="GO" id="GO:0048284">
    <property type="term" value="P:organelle fusion"/>
    <property type="evidence" value="ECO:0007669"/>
    <property type="project" value="TreeGrafter"/>
</dbReference>
<gene>
    <name evidence="14" type="ORF">CDD81_5093</name>
</gene>
<dbReference type="STRING" id="1399860.A0A2C5XIL8"/>
<protein>
    <recommendedName>
        <fullName evidence="9">E3 ubiquitin-protein ligase PEP5</fullName>
        <ecNumber evidence="9">2.3.2.27</ecNumber>
    </recommendedName>
</protein>
<dbReference type="InterPro" id="IPR001841">
    <property type="entry name" value="Znf_RING"/>
</dbReference>
<dbReference type="GO" id="GO:0033263">
    <property type="term" value="C:CORVET complex"/>
    <property type="evidence" value="ECO:0007669"/>
    <property type="project" value="UniProtKB-UniRule"/>
</dbReference>